<dbReference type="GO" id="GO:0000463">
    <property type="term" value="P:maturation of LSU-rRNA from tricistronic rRNA transcript (SSU-rRNA, 5.8S rRNA, LSU-rRNA)"/>
    <property type="evidence" value="ECO:0007669"/>
    <property type="project" value="TreeGrafter"/>
</dbReference>
<gene>
    <name evidence="9" type="primary">Rpf2</name>
    <name evidence="9" type="ORF">NPIL_308261</name>
</gene>
<feature type="region of interest" description="Disordered" evidence="7">
    <location>
        <begin position="282"/>
        <end position="308"/>
    </location>
</feature>
<feature type="domain" description="Brix" evidence="8">
    <location>
        <begin position="29"/>
        <end position="232"/>
    </location>
</feature>
<comment type="similarity">
    <text evidence="2 6">Belongs to the RPF2 family.</text>
</comment>
<dbReference type="AlphaFoldDB" id="A0A8X6MZI4"/>
<keyword evidence="4 6" id="KW-0539">Nucleus</keyword>
<dbReference type="SUPFAM" id="SSF52954">
    <property type="entry name" value="Class II aaRS ABD-related"/>
    <property type="match status" value="1"/>
</dbReference>
<evidence type="ECO:0000256" key="5">
    <source>
        <dbReference type="ARBA" id="ARBA00030889"/>
    </source>
</evidence>
<dbReference type="InterPro" id="IPR039770">
    <property type="entry name" value="Rpf2"/>
</dbReference>
<comment type="caution">
    <text evidence="9">The sequence shown here is derived from an EMBL/GenBank/DDBJ whole genome shotgun (WGS) entry which is preliminary data.</text>
</comment>
<evidence type="ECO:0000259" key="8">
    <source>
        <dbReference type="PROSITE" id="PS50833"/>
    </source>
</evidence>
<dbReference type="Pfam" id="PF04427">
    <property type="entry name" value="Brix"/>
    <property type="match status" value="1"/>
</dbReference>
<dbReference type="PANTHER" id="PTHR12728">
    <property type="entry name" value="BRIX DOMAIN CONTAINING PROTEIN"/>
    <property type="match status" value="1"/>
</dbReference>
<dbReference type="EMBL" id="BMAW01003741">
    <property type="protein sequence ID" value="GFS85348.1"/>
    <property type="molecule type" value="Genomic_DNA"/>
</dbReference>
<dbReference type="Proteomes" id="UP000887013">
    <property type="component" value="Unassembled WGS sequence"/>
</dbReference>
<sequence>MTHHIKKPKTRQGKLFLEKREPKIIENDKTTIFVRGANANNLVLTAMKDFAALKKPNCVFYNRKNEINPLEDVTKLETFCQRTDASLFMFGSNNKKRPNNLIAGRLFDHHILDMFEFGIEEFKAMKDFKTSKVASGNKPMLLFTDGFDETSDKKRLKNFLMDFFRGPVVEYINLKGLENLLVFSLVNDKILFRNYRTELKKAADTKMPLVELIEIGPHMNLVLRRSKLASGDLFKNSCRVPKQLKPTKIKNVSHDKLGTTHGRIHMERQDYSKLRTRKLKALKKRKFESIKQNNQSSPKKMKPESEET</sequence>
<accession>A0A8X6MZI4</accession>
<evidence type="ECO:0000256" key="3">
    <source>
        <dbReference type="ARBA" id="ARBA00020387"/>
    </source>
</evidence>
<dbReference type="GO" id="GO:0000027">
    <property type="term" value="P:ribosomal large subunit assembly"/>
    <property type="evidence" value="ECO:0007669"/>
    <property type="project" value="InterPro"/>
</dbReference>
<evidence type="ECO:0000256" key="2">
    <source>
        <dbReference type="ARBA" id="ARBA00010782"/>
    </source>
</evidence>
<evidence type="ECO:0000313" key="10">
    <source>
        <dbReference type="Proteomes" id="UP000887013"/>
    </source>
</evidence>
<keyword evidence="10" id="KW-1185">Reference proteome</keyword>
<comment type="subcellular location">
    <subcellularLocation>
        <location evidence="1 6">Nucleus</location>
        <location evidence="1 6">Nucleolus</location>
    </subcellularLocation>
</comment>
<dbReference type="PANTHER" id="PTHR12728:SF0">
    <property type="entry name" value="RIBOSOME PRODUCTION FACTOR 2 HOMOLOG"/>
    <property type="match status" value="1"/>
</dbReference>
<dbReference type="PROSITE" id="PS50833">
    <property type="entry name" value="BRIX"/>
    <property type="match status" value="1"/>
</dbReference>
<organism evidence="9 10">
    <name type="scientific">Nephila pilipes</name>
    <name type="common">Giant wood spider</name>
    <name type="synonym">Nephila maculata</name>
    <dbReference type="NCBI Taxonomy" id="299642"/>
    <lineage>
        <taxon>Eukaryota</taxon>
        <taxon>Metazoa</taxon>
        <taxon>Ecdysozoa</taxon>
        <taxon>Arthropoda</taxon>
        <taxon>Chelicerata</taxon>
        <taxon>Arachnida</taxon>
        <taxon>Araneae</taxon>
        <taxon>Araneomorphae</taxon>
        <taxon>Entelegynae</taxon>
        <taxon>Araneoidea</taxon>
        <taxon>Nephilidae</taxon>
        <taxon>Nephila</taxon>
    </lineage>
</organism>
<dbReference type="GO" id="GO:0005730">
    <property type="term" value="C:nucleolus"/>
    <property type="evidence" value="ECO:0007669"/>
    <property type="project" value="UniProtKB-SubCell"/>
</dbReference>
<evidence type="ECO:0000256" key="1">
    <source>
        <dbReference type="ARBA" id="ARBA00004604"/>
    </source>
</evidence>
<evidence type="ECO:0000256" key="6">
    <source>
        <dbReference type="RuleBase" id="RU367086"/>
    </source>
</evidence>
<name>A0A8X6MZI4_NEPPI</name>
<dbReference type="SMART" id="SM00879">
    <property type="entry name" value="Brix"/>
    <property type="match status" value="1"/>
</dbReference>
<reference evidence="9" key="1">
    <citation type="submission" date="2020-08" db="EMBL/GenBank/DDBJ databases">
        <title>Multicomponent nature underlies the extraordinary mechanical properties of spider dragline silk.</title>
        <authorList>
            <person name="Kono N."/>
            <person name="Nakamura H."/>
            <person name="Mori M."/>
            <person name="Yoshida Y."/>
            <person name="Ohtoshi R."/>
            <person name="Malay A.D."/>
            <person name="Moran D.A.P."/>
            <person name="Tomita M."/>
            <person name="Numata K."/>
            <person name="Arakawa K."/>
        </authorList>
    </citation>
    <scope>NUCLEOTIDE SEQUENCE</scope>
</reference>
<evidence type="ECO:0000256" key="7">
    <source>
        <dbReference type="SAM" id="MobiDB-lite"/>
    </source>
</evidence>
<dbReference type="GO" id="GO:0019843">
    <property type="term" value="F:rRNA binding"/>
    <property type="evidence" value="ECO:0007669"/>
    <property type="project" value="UniProtKB-UniRule"/>
</dbReference>
<proteinExistence type="inferred from homology"/>
<dbReference type="InterPro" id="IPR007109">
    <property type="entry name" value="Brix"/>
</dbReference>
<protein>
    <recommendedName>
        <fullName evidence="3 6">Ribosome production factor 2 homolog</fullName>
    </recommendedName>
    <alternativeName>
        <fullName evidence="5 6">Ribosome biogenesis protein RPF2 homolog</fullName>
    </alternativeName>
</protein>
<evidence type="ECO:0000313" key="9">
    <source>
        <dbReference type="EMBL" id="GFS85348.1"/>
    </source>
</evidence>
<evidence type="ECO:0000256" key="4">
    <source>
        <dbReference type="ARBA" id="ARBA00023242"/>
    </source>
</evidence>
<dbReference type="OrthoDB" id="407658at2759"/>